<keyword evidence="1" id="KW-1185">Reference proteome</keyword>
<protein>
    <submittedName>
        <fullName evidence="2">Uncharacterized protein</fullName>
    </submittedName>
</protein>
<sequence length="775" mass="88004">MTDEQMAKYVSSYGDRLAIVSFCQQTAASSDKESLLKNLRDKIEARKLGSSKTFRGKRCVIPKERNAMARNKNSSAERTTRRIEIGWLHYGRNGYQQVRTNNGGGTRHLTVQKETTVEQIMEMGKNLFFPNGESPKGPEADFTFHVCDFKRNPIVLDSTVGNLYEQTKLKLLRFYICTKQEVYLTDEESLSEEDKDGFNDHSLRQDGSDSDTERPAASLSSHGCDSDVDHASTHLLDYRLSSNEKSKKRRVTTETQRPGELEDVAQSGFTADAPSTSYCFHSLLNDIKKAHVVQRVASSSSDEETGKLFNYSLQQSKSPQDLHEHCDFQRDCELIDLTNQIPPLQNNRVESLGFDMEETVEWREGDELGNRIEDEEIVVTWDLREEIIENAELTDAENEEPSLPLSNSHHVLQMASEMPSTPDSLPSHLRDQISSSFGNSANLTEVQALIHRVKVVEDLLSVFMDRSIIQSTLKMEFVNEIAVDDAGVSREVYTAFWDQFLEQCEGEDERVPRLRPDFSEPEWEAVGRIWVKGFLDLGVLPVRLASAFILACMYGIDSVDDELLLSSFHNYLSLTERTAIAKAYEGTLDESDEEDLLDLFTRMGSHRIPFKNLQNMKIAIQTMAHKAILQEPKFIIDCFSKNMPLALLKIPDQKSLVSLYEKKKATGKKVAQLLQTTQDVRSQKEQMVFHHLQRYVRNADQTKAEKFLRFCTGSSVICVEQIKVSFNAESGLSRRPVAHTCGATLDLPYTYSSYPDLRTELDNILSSDCFEMNIL</sequence>
<gene>
    <name evidence="2" type="primary">LOC141380978</name>
</gene>
<reference evidence="2" key="1">
    <citation type="submission" date="2025-08" db="UniProtKB">
        <authorList>
            <consortium name="RefSeq"/>
        </authorList>
    </citation>
    <scope>IDENTIFICATION</scope>
    <source>
        <strain evidence="2">Tuebingen</strain>
        <tissue evidence="2">Fibroblasts and whole tissue</tissue>
    </source>
</reference>
<accession>A0AC58IYH6</accession>
<dbReference type="Proteomes" id="UP000000437">
    <property type="component" value="Chromosome 25"/>
</dbReference>
<proteinExistence type="predicted"/>
<dbReference type="RefSeq" id="XP_073799294.1">
    <property type="nucleotide sequence ID" value="XM_073943193.1"/>
</dbReference>
<evidence type="ECO:0000313" key="1">
    <source>
        <dbReference type="Proteomes" id="UP000000437"/>
    </source>
</evidence>
<name>A0AC58IYH6_DANRE</name>
<evidence type="ECO:0000313" key="2">
    <source>
        <dbReference type="RefSeq" id="XP_073799294.1"/>
    </source>
</evidence>
<organism evidence="1 2">
    <name type="scientific">Danio rerio</name>
    <name type="common">Zebrafish</name>
    <name type="synonym">Brachydanio rerio</name>
    <dbReference type="NCBI Taxonomy" id="7955"/>
    <lineage>
        <taxon>Eukaryota</taxon>
        <taxon>Metazoa</taxon>
        <taxon>Chordata</taxon>
        <taxon>Craniata</taxon>
        <taxon>Vertebrata</taxon>
        <taxon>Euteleostomi</taxon>
        <taxon>Actinopterygii</taxon>
        <taxon>Neopterygii</taxon>
        <taxon>Teleostei</taxon>
        <taxon>Ostariophysi</taxon>
        <taxon>Cypriniformes</taxon>
        <taxon>Danionidae</taxon>
        <taxon>Danioninae</taxon>
        <taxon>Danio</taxon>
    </lineage>
</organism>